<dbReference type="RefSeq" id="WP_045780193.1">
    <property type="nucleotide sequence ID" value="NZ_LAJX01000210.1"/>
</dbReference>
<evidence type="ECO:0000313" key="1">
    <source>
        <dbReference type="EMBL" id="KJV05544.1"/>
    </source>
</evidence>
<feature type="non-terminal residue" evidence="1">
    <location>
        <position position="133"/>
    </location>
</feature>
<accession>A0A0F3IJ37</accession>
<dbReference type="EMBL" id="LAJX01000210">
    <property type="protein sequence ID" value="KJV05544.1"/>
    <property type="molecule type" value="Genomic_DNA"/>
</dbReference>
<gene>
    <name evidence="1" type="ORF">VZ94_17410</name>
</gene>
<protein>
    <recommendedName>
        <fullName evidence="3">Glycosyltransferase 2-like domain-containing protein</fullName>
    </recommendedName>
</protein>
<reference evidence="2" key="1">
    <citation type="submission" date="2015-03" db="EMBL/GenBank/DDBJ databases">
        <title>Draft genome sequence of a novel methanotroph (Sn10-6) isolated from flooded ricefield rhizosphere in India.</title>
        <authorList>
            <person name="Pandit P.S."/>
            <person name="Pore S.D."/>
            <person name="Arora P."/>
            <person name="Kapse N.G."/>
            <person name="Dhakephalkar P.K."/>
            <person name="Rahalkar M.C."/>
        </authorList>
    </citation>
    <scope>NUCLEOTIDE SEQUENCE [LARGE SCALE GENOMIC DNA]</scope>
    <source>
        <strain evidence="2">Sn10-6</strain>
    </source>
</reference>
<organism evidence="1 2">
    <name type="scientific">Methylocucumis oryzae</name>
    <dbReference type="NCBI Taxonomy" id="1632867"/>
    <lineage>
        <taxon>Bacteria</taxon>
        <taxon>Pseudomonadati</taxon>
        <taxon>Pseudomonadota</taxon>
        <taxon>Gammaproteobacteria</taxon>
        <taxon>Methylococcales</taxon>
        <taxon>Methylococcaceae</taxon>
        <taxon>Methylocucumis</taxon>
    </lineage>
</organism>
<evidence type="ECO:0008006" key="3">
    <source>
        <dbReference type="Google" id="ProtNLM"/>
    </source>
</evidence>
<proteinExistence type="predicted"/>
<reference evidence="1 2" key="2">
    <citation type="journal article" date="2016" name="Microb. Ecol.">
        <title>Genome Characteristics of a Novel Type I Methanotroph (Sn10-6) Isolated from a Flooded Indian Rice Field.</title>
        <authorList>
            <person name="Rahalkar M.C."/>
            <person name="Pandit P.S."/>
            <person name="Dhakephalkar P.K."/>
            <person name="Pore S."/>
            <person name="Arora P."/>
            <person name="Kapse N."/>
        </authorList>
    </citation>
    <scope>NUCLEOTIDE SEQUENCE [LARGE SCALE GENOMIC DNA]</scope>
    <source>
        <strain evidence="1 2">Sn10-6</strain>
    </source>
</reference>
<comment type="caution">
    <text evidence="1">The sequence shown here is derived from an EMBL/GenBank/DDBJ whole genome shotgun (WGS) entry which is preliminary data.</text>
</comment>
<dbReference type="Proteomes" id="UP000033684">
    <property type="component" value="Unassembled WGS sequence"/>
</dbReference>
<dbReference type="AlphaFoldDB" id="A0A0F3IJ37"/>
<name>A0A0F3IJ37_9GAMM</name>
<sequence>MLPTLELRIPISPNDKYMRMLHYFVESLKTFGGDIGRNAHCLVVVGEDAEPWDLTEQYPWTKDYSLEFIWVEREVFRKDTYDATGYVRLWHDTDADVIGLVDADLLFVGDFDEIVLEAYEKQCVLGCIAHMTP</sequence>
<keyword evidence="2" id="KW-1185">Reference proteome</keyword>
<evidence type="ECO:0000313" key="2">
    <source>
        <dbReference type="Proteomes" id="UP000033684"/>
    </source>
</evidence>